<dbReference type="EMBL" id="BLLA01000001">
    <property type="protein sequence ID" value="GFG97788.1"/>
    <property type="molecule type" value="Genomic_DNA"/>
</dbReference>
<evidence type="ECO:0000313" key="1">
    <source>
        <dbReference type="EMBL" id="GFG97788.1"/>
    </source>
</evidence>
<proteinExistence type="predicted"/>
<keyword evidence="2" id="KW-1185">Reference proteome</keyword>
<reference evidence="1 2" key="1">
    <citation type="journal article" date="2019" name="Emerg. Microbes Infect.">
        <title>Comprehensive subspecies identification of 175 nontuberculous mycobacteria species based on 7547 genomic profiles.</title>
        <authorList>
            <person name="Matsumoto Y."/>
            <person name="Kinjo T."/>
            <person name="Motooka D."/>
            <person name="Nabeya D."/>
            <person name="Jung N."/>
            <person name="Uechi K."/>
            <person name="Horii T."/>
            <person name="Iida T."/>
            <person name="Fujita J."/>
            <person name="Nakamura S."/>
        </authorList>
    </citation>
    <scope>NUCLEOTIDE SEQUENCE [LARGE SCALE GENOMIC DNA]</scope>
    <source>
        <strain evidence="1 2">JCM 30726</strain>
    </source>
</reference>
<protein>
    <submittedName>
        <fullName evidence="1">Uncharacterized protein</fullName>
    </submittedName>
</protein>
<organism evidence="1 2">
    <name type="scientific">Mycobacterium timonense</name>
    <dbReference type="NCBI Taxonomy" id="701043"/>
    <lineage>
        <taxon>Bacteria</taxon>
        <taxon>Bacillati</taxon>
        <taxon>Actinomycetota</taxon>
        <taxon>Actinomycetes</taxon>
        <taxon>Mycobacteriales</taxon>
        <taxon>Mycobacteriaceae</taxon>
        <taxon>Mycobacterium</taxon>
        <taxon>Mycobacterium avium complex (MAC)</taxon>
    </lineage>
</organism>
<accession>A0A7I9ZA92</accession>
<evidence type="ECO:0000313" key="2">
    <source>
        <dbReference type="Proteomes" id="UP000465301"/>
    </source>
</evidence>
<comment type="caution">
    <text evidence="1">The sequence shown here is derived from an EMBL/GenBank/DDBJ whole genome shotgun (WGS) entry which is preliminary data.</text>
</comment>
<dbReference type="Proteomes" id="UP000465301">
    <property type="component" value="Unassembled WGS sequence"/>
</dbReference>
<gene>
    <name evidence="1" type="ORF">MTIM_36670</name>
</gene>
<sequence length="116" mass="11962">MVNVADFRRLTTRLKSGPMQELRVDTAGLPAIAGRWAAAAAELNATAAPVGLGLPCQPSAAAVDAAHVDIAGFTASLASRIDTHSIHVGEANSGYLANEAESANRMETVAPRAIRV</sequence>
<name>A0A7I9ZA92_9MYCO</name>
<dbReference type="AlphaFoldDB" id="A0A7I9ZA92"/>